<sequence length="165" mass="18232">MASCQKRRKTRVDKRRFANVDWVILIAHVWSALCRDLTWSSETFSARGESGPGPGTDCYRHVTSDSLGLIRSPASWKDPVWGGFLQMGGEILSISRLFIHHPTGSVKEKERRASFSDLSPSRLGLNLPLILPRSLLPGFLLHTSPARTDCFGVVLDIVATLSSLS</sequence>
<dbReference type="Proteomes" id="UP001283361">
    <property type="component" value="Unassembled WGS sequence"/>
</dbReference>
<organism evidence="1 2">
    <name type="scientific">Elysia crispata</name>
    <name type="common">lettuce slug</name>
    <dbReference type="NCBI Taxonomy" id="231223"/>
    <lineage>
        <taxon>Eukaryota</taxon>
        <taxon>Metazoa</taxon>
        <taxon>Spiralia</taxon>
        <taxon>Lophotrochozoa</taxon>
        <taxon>Mollusca</taxon>
        <taxon>Gastropoda</taxon>
        <taxon>Heterobranchia</taxon>
        <taxon>Euthyneura</taxon>
        <taxon>Panpulmonata</taxon>
        <taxon>Sacoglossa</taxon>
        <taxon>Placobranchoidea</taxon>
        <taxon>Plakobranchidae</taxon>
        <taxon>Elysia</taxon>
    </lineage>
</organism>
<dbReference type="AlphaFoldDB" id="A0AAE1AZ96"/>
<evidence type="ECO:0000313" key="1">
    <source>
        <dbReference type="EMBL" id="KAK3795582.1"/>
    </source>
</evidence>
<proteinExistence type="predicted"/>
<comment type="caution">
    <text evidence="1">The sequence shown here is derived from an EMBL/GenBank/DDBJ whole genome shotgun (WGS) entry which is preliminary data.</text>
</comment>
<accession>A0AAE1AZ96</accession>
<name>A0AAE1AZ96_9GAST</name>
<reference evidence="1" key="1">
    <citation type="journal article" date="2023" name="G3 (Bethesda)">
        <title>A reference genome for the long-term kleptoplast-retaining sea slug Elysia crispata morphotype clarki.</title>
        <authorList>
            <person name="Eastman K.E."/>
            <person name="Pendleton A.L."/>
            <person name="Shaikh M.A."/>
            <person name="Suttiyut T."/>
            <person name="Ogas R."/>
            <person name="Tomko P."/>
            <person name="Gavelis G."/>
            <person name="Widhalm J.R."/>
            <person name="Wisecaver J.H."/>
        </authorList>
    </citation>
    <scope>NUCLEOTIDE SEQUENCE</scope>
    <source>
        <strain evidence="1">ECLA1</strain>
    </source>
</reference>
<dbReference type="EMBL" id="JAWDGP010001032">
    <property type="protein sequence ID" value="KAK3795582.1"/>
    <property type="molecule type" value="Genomic_DNA"/>
</dbReference>
<gene>
    <name evidence="1" type="ORF">RRG08_013307</name>
</gene>
<keyword evidence="2" id="KW-1185">Reference proteome</keyword>
<evidence type="ECO:0000313" key="2">
    <source>
        <dbReference type="Proteomes" id="UP001283361"/>
    </source>
</evidence>
<protein>
    <submittedName>
        <fullName evidence="1">Uncharacterized protein</fullName>
    </submittedName>
</protein>